<name>A0AAE4Z8F3_9BACT</name>
<dbReference type="Gene3D" id="3.30.200.20">
    <property type="entry name" value="Phosphorylase Kinase, domain 1"/>
    <property type="match status" value="1"/>
</dbReference>
<dbReference type="SUPFAM" id="SSF56112">
    <property type="entry name" value="Protein kinase-like (PK-like)"/>
    <property type="match status" value="1"/>
</dbReference>
<dbReference type="EMBL" id="JAACAK010000091">
    <property type="protein sequence ID" value="NIR75744.1"/>
    <property type="molecule type" value="Genomic_DNA"/>
</dbReference>
<gene>
    <name evidence="2" type="ORF">GWO12_11645</name>
</gene>
<evidence type="ECO:0000313" key="2">
    <source>
        <dbReference type="EMBL" id="NIR75744.1"/>
    </source>
</evidence>
<dbReference type="PANTHER" id="PTHR21310">
    <property type="entry name" value="AMINOGLYCOSIDE PHOSPHOTRANSFERASE-RELATED-RELATED"/>
    <property type="match status" value="1"/>
</dbReference>
<organism evidence="2 3">
    <name type="scientific">Candidatus Kutchimonas denitrificans</name>
    <dbReference type="NCBI Taxonomy" id="3056748"/>
    <lineage>
        <taxon>Bacteria</taxon>
        <taxon>Pseudomonadati</taxon>
        <taxon>Gemmatimonadota</taxon>
        <taxon>Gemmatimonadia</taxon>
        <taxon>Candidatus Palauibacterales</taxon>
        <taxon>Candidatus Palauibacteraceae</taxon>
        <taxon>Candidatus Kutchimonas</taxon>
    </lineage>
</organism>
<reference evidence="2 3" key="1">
    <citation type="submission" date="2020-01" db="EMBL/GenBank/DDBJ databases">
        <title>Genomes assembled from Gulf of Kutch pelagic sediment metagenomes.</title>
        <authorList>
            <person name="Chandrashekar M."/>
            <person name="Mahajan M.S."/>
            <person name="Dave K.J."/>
            <person name="Vatsa P."/>
            <person name="Nathani N.M."/>
        </authorList>
    </citation>
    <scope>NUCLEOTIDE SEQUENCE [LARGE SCALE GENOMIC DNA]</scope>
    <source>
        <strain evidence="2">KS3-K002</strain>
    </source>
</reference>
<comment type="caution">
    <text evidence="2">The sequence shown here is derived from an EMBL/GenBank/DDBJ whole genome shotgun (WGS) entry which is preliminary data.</text>
</comment>
<evidence type="ECO:0000259" key="1">
    <source>
        <dbReference type="Pfam" id="PF01636"/>
    </source>
</evidence>
<dbReference type="InterPro" id="IPR011009">
    <property type="entry name" value="Kinase-like_dom_sf"/>
</dbReference>
<dbReference type="AlphaFoldDB" id="A0AAE4Z8F3"/>
<accession>A0AAE4Z8F3</accession>
<evidence type="ECO:0000313" key="3">
    <source>
        <dbReference type="Proteomes" id="UP000702544"/>
    </source>
</evidence>
<dbReference type="PANTHER" id="PTHR21310:SF42">
    <property type="entry name" value="BIFUNCTIONAL AAC_APH"/>
    <property type="match status" value="1"/>
</dbReference>
<sequence>MEPWDADRELTSEAAVAVIEGQFPELAPVKLVRLPSGWDSDVYRVNEEWAFRFPRRQEVVATQAKETAVLPTIADYLSVSIPRIEKRGRPTEDFPYPFVGYHYLPGVAADRLPSDRPDRSALAADLGRALSELHAIPPERLAKGVVPAAKHGPAEWQKWVTQHAESIRPLLPPDLLAACEPWLVGTASLPERYGGPARLVHNDVCPDHLLVDATSGKLTGLIDFGDLALGDPALDFVGLYCWMGAEFVTETLESYSLPRDDAFQDRLSAMSRLQALDWLRAASLQGVAEVVAKHVRWVRNAFDIA</sequence>
<proteinExistence type="predicted"/>
<dbReference type="Proteomes" id="UP000702544">
    <property type="component" value="Unassembled WGS sequence"/>
</dbReference>
<dbReference type="InterPro" id="IPR002575">
    <property type="entry name" value="Aminoglycoside_PTrfase"/>
</dbReference>
<dbReference type="InterPro" id="IPR051678">
    <property type="entry name" value="AGP_Transferase"/>
</dbReference>
<feature type="domain" description="Aminoglycoside phosphotransferase" evidence="1">
    <location>
        <begin position="31"/>
        <end position="255"/>
    </location>
</feature>
<dbReference type="Pfam" id="PF01636">
    <property type="entry name" value="APH"/>
    <property type="match status" value="1"/>
</dbReference>
<protein>
    <submittedName>
        <fullName evidence="2">Phosphotransferase</fullName>
    </submittedName>
</protein>
<dbReference type="Gene3D" id="3.90.1200.10">
    <property type="match status" value="1"/>
</dbReference>